<evidence type="ECO:0000256" key="4">
    <source>
        <dbReference type="ARBA" id="ARBA00022622"/>
    </source>
</evidence>
<sequence>MFSHFFIINAPNQIQPGVAKMFLTNERIADFCPAAKTQRSKQLFAMLLMLVTASRMGQGSFLEENKKMQTACDGAAQFEHSINQIKSKLAQQLTNIQQVQLDLAKLGLAAVADKSSMALIYAAIASAGNRLVSDAQQQVTTISEKALQGLQQLSELRGAELTVADVDVLKLNAVPDFTINSASLPNTGIHLRLKPITAAKPECEETKYNERSAQEGPPLNGDGPKLTFFHLSNRAPGSTATDGAVLCGHTGATGVNCASATQGSATNLHVTEGKLTESKAQVYLRDKTSTTEYTAKTPSPTALVPTQKFVTDRLTGIKALQPLIETLNFKGTELREITITQTAEFKRLAAIALLPNYKKDDETKRSDGLKTKVDTTVSANQGAFDKQTWSSLEDISISAEAQDSEAATTIKTLNNLGKIGVATAYYISKKRQQPETEHTKTAEGSTNKTDAADKTKEDKDGDNKGTVAANCTSHSTQDACTKVQNCKWENNACKDSSILVSKQFASMVSAFVSFVAL</sequence>
<dbReference type="GO" id="GO:0042783">
    <property type="term" value="P:symbiont-mediated evasion of host immune response"/>
    <property type="evidence" value="ECO:0007669"/>
    <property type="project" value="InterPro"/>
</dbReference>
<evidence type="ECO:0000256" key="8">
    <source>
        <dbReference type="SAM" id="MobiDB-lite"/>
    </source>
</evidence>
<accession>M4SYV0</accession>
<dbReference type="Pfam" id="PF00913">
    <property type="entry name" value="Trypan_glycop"/>
    <property type="match status" value="1"/>
</dbReference>
<dbReference type="AlphaFoldDB" id="M4SYV0"/>
<keyword evidence="7" id="KW-0449">Lipoprotein</keyword>
<keyword evidence="5" id="KW-0472">Membrane</keyword>
<proteinExistence type="predicted"/>
<dbReference type="InterPro" id="IPR001812">
    <property type="entry name" value="Trypano_VSG_A_N_dom"/>
</dbReference>
<feature type="domain" description="Trypanosome variant surface glycoprotein C-terminal" evidence="10">
    <location>
        <begin position="437"/>
        <end position="515"/>
    </location>
</feature>
<feature type="compositionally biased region" description="Basic and acidic residues" evidence="8">
    <location>
        <begin position="432"/>
        <end position="441"/>
    </location>
</feature>
<evidence type="ECO:0000256" key="1">
    <source>
        <dbReference type="ARBA" id="ARBA00002523"/>
    </source>
</evidence>
<dbReference type="EMBL" id="KC612416">
    <property type="protein sequence ID" value="AGH59847.1"/>
    <property type="molecule type" value="Genomic_DNA"/>
</dbReference>
<evidence type="ECO:0000256" key="3">
    <source>
        <dbReference type="ARBA" id="ARBA00022475"/>
    </source>
</evidence>
<dbReference type="VEuPathDB" id="TriTrypDB:Tb927.11.17500"/>
<keyword evidence="6" id="KW-0325">Glycoprotein</keyword>
<keyword evidence="4" id="KW-0336">GPI-anchor</keyword>
<evidence type="ECO:0000256" key="7">
    <source>
        <dbReference type="ARBA" id="ARBA00023288"/>
    </source>
</evidence>
<evidence type="ECO:0000256" key="2">
    <source>
        <dbReference type="ARBA" id="ARBA00004609"/>
    </source>
</evidence>
<dbReference type="VEuPathDB" id="TriTrypDB:Tb427_000589900"/>
<reference evidence="11" key="2">
    <citation type="journal article" date="2014" name="Mol. Biochem. Parasitol.">
        <title>Capturing the variant surface glycoprotein repertoire (the VSGnome) of Trypanosoma brucei Lister 427.</title>
        <authorList>
            <person name="Cross G.A."/>
            <person name="Kim H.S."/>
            <person name="Wickstead B."/>
        </authorList>
    </citation>
    <scope>NUCLEOTIDE SEQUENCE</scope>
    <source>
        <strain evidence="11">Lister 427</strain>
    </source>
</reference>
<feature type="compositionally biased region" description="Basic and acidic residues" evidence="8">
    <location>
        <begin position="450"/>
        <end position="463"/>
    </location>
</feature>
<name>M4SYV0_9TRYP</name>
<evidence type="ECO:0000259" key="9">
    <source>
        <dbReference type="Pfam" id="PF00913"/>
    </source>
</evidence>
<dbReference type="Pfam" id="PF10659">
    <property type="entry name" value="Trypan_glycop_C"/>
    <property type="match status" value="1"/>
</dbReference>
<organism evidence="11">
    <name type="scientific">Trypanosoma brucei</name>
    <dbReference type="NCBI Taxonomy" id="5691"/>
    <lineage>
        <taxon>Eukaryota</taxon>
        <taxon>Discoba</taxon>
        <taxon>Euglenozoa</taxon>
        <taxon>Kinetoplastea</taxon>
        <taxon>Metakinetoplastina</taxon>
        <taxon>Trypanosomatida</taxon>
        <taxon>Trypanosomatidae</taxon>
        <taxon>Trypanosoma</taxon>
    </lineage>
</organism>
<feature type="domain" description="Trypanosome variant surface glycoprotein A-type N-terminal" evidence="9">
    <location>
        <begin position="196"/>
        <end position="426"/>
    </location>
</feature>
<protein>
    <submittedName>
        <fullName evidence="11">Variant surface glycoprotein 391</fullName>
    </submittedName>
</protein>
<dbReference type="VEuPathDB" id="TriTrypDB:Tb1125.11.17500"/>
<comment type="function">
    <text evidence="1">VSG forms a coat on the surface of the parasite. The trypanosome evades the immune response of the host by expressing a series of antigenically distinct VSGs from an estimated 1000 VSG genes.</text>
</comment>
<reference evidence="11" key="1">
    <citation type="submission" date="2013-02" db="EMBL/GenBank/DDBJ databases">
        <authorList>
            <person name="Cross G.A.M."/>
            <person name="Kim H.-S."/>
            <person name="Wickstead B."/>
        </authorList>
    </citation>
    <scope>NUCLEOTIDE SEQUENCE</scope>
    <source>
        <strain evidence="11">Lister 427</strain>
    </source>
</reference>
<comment type="subcellular location">
    <subcellularLocation>
        <location evidence="2">Cell membrane</location>
        <topology evidence="2">Lipid-anchor</topology>
        <topology evidence="2">GPI-anchor</topology>
    </subcellularLocation>
</comment>
<evidence type="ECO:0000313" key="11">
    <source>
        <dbReference type="EMBL" id="AGH59847.1"/>
    </source>
</evidence>
<feature type="region of interest" description="Disordered" evidence="8">
    <location>
        <begin position="430"/>
        <end position="464"/>
    </location>
</feature>
<evidence type="ECO:0000259" key="10">
    <source>
        <dbReference type="Pfam" id="PF10659"/>
    </source>
</evidence>
<evidence type="ECO:0000256" key="6">
    <source>
        <dbReference type="ARBA" id="ARBA00023180"/>
    </source>
</evidence>
<keyword evidence="3" id="KW-1003">Cell membrane</keyword>
<dbReference type="GO" id="GO:0005886">
    <property type="term" value="C:plasma membrane"/>
    <property type="evidence" value="ECO:0007669"/>
    <property type="project" value="UniProtKB-SubCell"/>
</dbReference>
<dbReference type="InterPro" id="IPR019609">
    <property type="entry name" value="Variant_surf_glycoprt_trypan_C"/>
</dbReference>
<dbReference type="SUPFAM" id="SSF58087">
    <property type="entry name" value="Variant surface glycoprotein (N-terminal domain)"/>
    <property type="match status" value="1"/>
</dbReference>
<evidence type="ECO:0000256" key="5">
    <source>
        <dbReference type="ARBA" id="ARBA00023136"/>
    </source>
</evidence>
<dbReference type="GO" id="GO:0098552">
    <property type="term" value="C:side of membrane"/>
    <property type="evidence" value="ECO:0007669"/>
    <property type="project" value="UniProtKB-KW"/>
</dbReference>